<protein>
    <submittedName>
        <fullName evidence="4">Eukaryotic translation initiation factor 4E transporter-like</fullName>
    </submittedName>
</protein>
<feature type="compositionally biased region" description="Polar residues" evidence="3">
    <location>
        <begin position="155"/>
        <end position="167"/>
    </location>
</feature>
<evidence type="ECO:0000256" key="2">
    <source>
        <dbReference type="ARBA" id="ARBA00022490"/>
    </source>
</evidence>
<dbReference type="GO" id="GO:0036464">
    <property type="term" value="C:cytoplasmic ribonucleoprotein granule"/>
    <property type="evidence" value="ECO:0007669"/>
    <property type="project" value="UniProtKB-ARBA"/>
</dbReference>
<feature type="region of interest" description="Disordered" evidence="3">
    <location>
        <begin position="118"/>
        <end position="436"/>
    </location>
</feature>
<feature type="compositionally biased region" description="Basic and acidic residues" evidence="3">
    <location>
        <begin position="247"/>
        <end position="338"/>
    </location>
</feature>
<dbReference type="PANTHER" id="PTHR12269:SF1">
    <property type="entry name" value="EUKARYOTIC TRANSLATION INITIATION FACTOR 4E TRANSPORTER"/>
    <property type="match status" value="1"/>
</dbReference>
<accession>A0A8J5MLQ6</accession>
<feature type="non-terminal residue" evidence="4">
    <location>
        <position position="1"/>
    </location>
</feature>
<dbReference type="Pfam" id="PF10477">
    <property type="entry name" value="EIF4E-T"/>
    <property type="match status" value="1"/>
</dbReference>
<evidence type="ECO:0000313" key="4">
    <source>
        <dbReference type="EMBL" id="KAG7156079.1"/>
    </source>
</evidence>
<feature type="compositionally biased region" description="Basic and acidic residues" evidence="3">
    <location>
        <begin position="137"/>
        <end position="154"/>
    </location>
</feature>
<dbReference type="GO" id="GO:0017148">
    <property type="term" value="P:negative regulation of translation"/>
    <property type="evidence" value="ECO:0007669"/>
    <property type="project" value="TreeGrafter"/>
</dbReference>
<feature type="region of interest" description="Disordered" evidence="3">
    <location>
        <begin position="711"/>
        <end position="768"/>
    </location>
</feature>
<feature type="compositionally biased region" description="Basic and acidic residues" evidence="3">
    <location>
        <begin position="219"/>
        <end position="238"/>
    </location>
</feature>
<name>A0A8J5MLQ6_HOMAM</name>
<keyword evidence="4" id="KW-0396">Initiation factor</keyword>
<dbReference type="InterPro" id="IPR018862">
    <property type="entry name" value="eIF4E-T"/>
</dbReference>
<dbReference type="GO" id="GO:0003729">
    <property type="term" value="F:mRNA binding"/>
    <property type="evidence" value="ECO:0007669"/>
    <property type="project" value="TreeGrafter"/>
</dbReference>
<dbReference type="PANTHER" id="PTHR12269">
    <property type="entry name" value="EUKARYOTIC TRANSLATION INITIATION FACTOR 4E TRANSPORTER"/>
    <property type="match status" value="1"/>
</dbReference>
<keyword evidence="5" id="KW-1185">Reference proteome</keyword>
<evidence type="ECO:0000313" key="5">
    <source>
        <dbReference type="Proteomes" id="UP000747542"/>
    </source>
</evidence>
<feature type="compositionally biased region" description="Low complexity" evidence="3">
    <location>
        <begin position="74"/>
        <end position="85"/>
    </location>
</feature>
<feature type="compositionally biased region" description="Pro residues" evidence="3">
    <location>
        <begin position="723"/>
        <end position="759"/>
    </location>
</feature>
<comment type="caution">
    <text evidence="4">The sequence shown here is derived from an EMBL/GenBank/DDBJ whole genome shotgun (WGS) entry which is preliminary data.</text>
</comment>
<dbReference type="Proteomes" id="UP000747542">
    <property type="component" value="Unassembled WGS sequence"/>
</dbReference>
<dbReference type="AlphaFoldDB" id="A0A8J5MLQ6"/>
<evidence type="ECO:0000256" key="3">
    <source>
        <dbReference type="SAM" id="MobiDB-lite"/>
    </source>
</evidence>
<feature type="compositionally biased region" description="Basic and acidic residues" evidence="3">
    <location>
        <begin position="168"/>
        <end position="191"/>
    </location>
</feature>
<keyword evidence="2" id="KW-0963">Cytoplasm</keyword>
<reference evidence="4" key="1">
    <citation type="journal article" date="2021" name="Sci. Adv.">
        <title>The American lobster genome reveals insights on longevity, neural, and immune adaptations.</title>
        <authorList>
            <person name="Polinski J.M."/>
            <person name="Zimin A.V."/>
            <person name="Clark K.F."/>
            <person name="Kohn A.B."/>
            <person name="Sadowski N."/>
            <person name="Timp W."/>
            <person name="Ptitsyn A."/>
            <person name="Khanna P."/>
            <person name="Romanova D.Y."/>
            <person name="Williams P."/>
            <person name="Greenwood S.J."/>
            <person name="Moroz L.L."/>
            <person name="Walt D.R."/>
            <person name="Bodnar A.G."/>
        </authorList>
    </citation>
    <scope>NUCLEOTIDE SEQUENCE</scope>
    <source>
        <strain evidence="4">GMGI-L3</strain>
    </source>
</reference>
<dbReference type="GO" id="GO:0005634">
    <property type="term" value="C:nucleus"/>
    <property type="evidence" value="ECO:0007669"/>
    <property type="project" value="TreeGrafter"/>
</dbReference>
<feature type="region of interest" description="Disordered" evidence="3">
    <location>
        <begin position="1"/>
        <end position="105"/>
    </location>
</feature>
<evidence type="ECO:0000256" key="1">
    <source>
        <dbReference type="ARBA" id="ARBA00004496"/>
    </source>
</evidence>
<organism evidence="4 5">
    <name type="scientific">Homarus americanus</name>
    <name type="common">American lobster</name>
    <dbReference type="NCBI Taxonomy" id="6706"/>
    <lineage>
        <taxon>Eukaryota</taxon>
        <taxon>Metazoa</taxon>
        <taxon>Ecdysozoa</taxon>
        <taxon>Arthropoda</taxon>
        <taxon>Crustacea</taxon>
        <taxon>Multicrustacea</taxon>
        <taxon>Malacostraca</taxon>
        <taxon>Eumalacostraca</taxon>
        <taxon>Eucarida</taxon>
        <taxon>Decapoda</taxon>
        <taxon>Pleocyemata</taxon>
        <taxon>Astacidea</taxon>
        <taxon>Nephropoidea</taxon>
        <taxon>Nephropidae</taxon>
        <taxon>Homarus</taxon>
    </lineage>
</organism>
<dbReference type="EMBL" id="JAHLQT010040118">
    <property type="protein sequence ID" value="KAG7156079.1"/>
    <property type="molecule type" value="Genomic_DNA"/>
</dbReference>
<dbReference type="GO" id="GO:0003743">
    <property type="term" value="F:translation initiation factor activity"/>
    <property type="evidence" value="ECO:0007669"/>
    <property type="project" value="UniProtKB-KW"/>
</dbReference>
<proteinExistence type="predicted"/>
<keyword evidence="4" id="KW-0648">Protein biosynthesis</keyword>
<comment type="subcellular location">
    <subcellularLocation>
        <location evidence="1">Cytoplasm</location>
    </subcellularLocation>
</comment>
<sequence length="793" mass="88144">MSTKPKQEGDPANDGNTPPPIPILVDAGGLETNGESPEMWSSQQQQQEDGDDGSSGGGGRDSSTPSSKPEEGDISASSSDSSGGESLKGTATPSSSSSPQNLPQWQYSRDELLALKEAPLSVKWPSCLDPSYNKSPGRWDPERWIRAVHDERRPSSTASTGSTVTNNRPDRPPDLELKRSRDPRERVKQEEQDGLVLSPQRRSFSTGCHGLQQPPPAIKRPDSPTERPQRESHREIPARRIGSGRISRRDDLETPVPGERREIPRRDRDVDRDRDREREVEPRRDSRDWRSKPDQCFERDNRYENRRRFFEEEETDKRPERRDRDRRYQERRRMSSRNDEEEQPEWFTGGPTSQNEFIELVGFDDIPEEGNTSTKPLSKRERRRSKKDKDSGGSRKGSRSNTPVIVEDVVNSRSPKLQQEEHEVQNVGDMNQHQPQPTVIEPVDQELPGFNIDDYLGDIIGYPSKEIGSVPEEVMAANNASSGGSSRLKQFFSKRESPVLGSTSNSRRSSIDLPPHINNLLSEITGSEPNIVIPSPTTVLDSNRFFAPISPADKTGGNSIVDLLQQATGGIGGPDPMGPPPPIGPPGIPGSQPPPSIKDLMMDGKGQSLEEVEAGIRSMRQPIHNHHGHMVHNHHNMNQMTAFDDFLSQVTSTQGTSKPDPKNSAKEMFMKLLNGGMKDGGGVVKPLPQPVQPALPNAPTENDLIAMFMKGSAGSPGQQQQNQPPPHQQTRSMPPPAVPNLNVPPPSMVTHYQPPPNMPQMPSQGLSTQDVVMKLFQVQQQQQQQKRQQQLLQ</sequence>
<gene>
    <name evidence="4" type="ORF">Hamer_G021290</name>
</gene>